<evidence type="ECO:0000313" key="3">
    <source>
        <dbReference type="Proteomes" id="UP000649604"/>
    </source>
</evidence>
<organism evidence="2 3">
    <name type="scientific">candidate division KSB3 bacterium</name>
    <dbReference type="NCBI Taxonomy" id="2044937"/>
    <lineage>
        <taxon>Bacteria</taxon>
        <taxon>candidate division KSB3</taxon>
    </lineage>
</organism>
<evidence type="ECO:0000313" key="2">
    <source>
        <dbReference type="EMBL" id="MBD3325390.1"/>
    </source>
</evidence>
<evidence type="ECO:0000256" key="1">
    <source>
        <dbReference type="SAM" id="MobiDB-lite"/>
    </source>
</evidence>
<gene>
    <name evidence="2" type="ORF">GF339_12440</name>
</gene>
<sequence length="51" mass="5497">MIVKDLHNAVITGEPRIGDSIKSLETPTGQAEPGSLPREKAVELQKGETVR</sequence>
<dbReference type="AlphaFoldDB" id="A0A9D5JWF2"/>
<reference evidence="2" key="1">
    <citation type="submission" date="2019-11" db="EMBL/GenBank/DDBJ databases">
        <title>Microbial mats filling the niche in hypersaline microbial mats.</title>
        <authorList>
            <person name="Wong H.L."/>
            <person name="Macleod F.I."/>
            <person name="White R.A. III"/>
            <person name="Burns B.P."/>
        </authorList>
    </citation>
    <scope>NUCLEOTIDE SEQUENCE</scope>
    <source>
        <strain evidence="2">Rbin_158</strain>
    </source>
</reference>
<proteinExistence type="predicted"/>
<feature type="compositionally biased region" description="Basic and acidic residues" evidence="1">
    <location>
        <begin position="37"/>
        <end position="51"/>
    </location>
</feature>
<accession>A0A9D5JWF2</accession>
<dbReference type="Proteomes" id="UP000649604">
    <property type="component" value="Unassembled WGS sequence"/>
</dbReference>
<name>A0A9D5JWF2_9BACT</name>
<comment type="caution">
    <text evidence="2">The sequence shown here is derived from an EMBL/GenBank/DDBJ whole genome shotgun (WGS) entry which is preliminary data.</text>
</comment>
<dbReference type="EMBL" id="WJJP01000404">
    <property type="protein sequence ID" value="MBD3325390.1"/>
    <property type="molecule type" value="Genomic_DNA"/>
</dbReference>
<protein>
    <submittedName>
        <fullName evidence="2">Uncharacterized protein</fullName>
    </submittedName>
</protein>
<feature type="region of interest" description="Disordered" evidence="1">
    <location>
        <begin position="16"/>
        <end position="51"/>
    </location>
</feature>